<dbReference type="Proteomes" id="UP000094336">
    <property type="component" value="Unassembled WGS sequence"/>
</dbReference>
<feature type="binding site" evidence="2">
    <location>
        <position position="80"/>
    </location>
    <ligand>
        <name>a divalent metal cation</name>
        <dbReference type="ChEBI" id="CHEBI:60240"/>
        <label>1</label>
    </ligand>
</feature>
<dbReference type="SUPFAM" id="SSF102705">
    <property type="entry name" value="NIF3 (NGG1p interacting factor 3)-like"/>
    <property type="match status" value="1"/>
</dbReference>
<proteinExistence type="inferred from homology"/>
<evidence type="ECO:0000313" key="3">
    <source>
        <dbReference type="EMBL" id="ODQ78963.1"/>
    </source>
</evidence>
<evidence type="ECO:0000256" key="1">
    <source>
        <dbReference type="ARBA" id="ARBA00006964"/>
    </source>
</evidence>
<protein>
    <recommendedName>
        <fullName evidence="5">YbgI/family dinuclear metal center protein</fullName>
    </recommendedName>
</protein>
<dbReference type="GO" id="GO:0005739">
    <property type="term" value="C:mitochondrion"/>
    <property type="evidence" value="ECO:0007669"/>
    <property type="project" value="EnsemblFungi"/>
</dbReference>
<organism evidence="3 4">
    <name type="scientific">Babjeviella inositovora NRRL Y-12698</name>
    <dbReference type="NCBI Taxonomy" id="984486"/>
    <lineage>
        <taxon>Eukaryota</taxon>
        <taxon>Fungi</taxon>
        <taxon>Dikarya</taxon>
        <taxon>Ascomycota</taxon>
        <taxon>Saccharomycotina</taxon>
        <taxon>Pichiomycetes</taxon>
        <taxon>Serinales incertae sedis</taxon>
        <taxon>Babjeviella</taxon>
    </lineage>
</organism>
<name>A0A1E3QMR0_9ASCO</name>
<dbReference type="AlphaFoldDB" id="A0A1E3QMR0"/>
<dbReference type="Pfam" id="PF01784">
    <property type="entry name" value="DUF34_NIF3"/>
    <property type="match status" value="1"/>
</dbReference>
<accession>A0A1E3QMR0</accession>
<gene>
    <name evidence="3" type="ORF">BABINDRAFT_162049</name>
</gene>
<dbReference type="PANTHER" id="PTHR13799">
    <property type="entry name" value="NGG1 INTERACTING FACTOR 3"/>
    <property type="match status" value="1"/>
</dbReference>
<evidence type="ECO:0008006" key="5">
    <source>
        <dbReference type="Google" id="ProtNLM"/>
    </source>
</evidence>
<sequence>MSRSSQSIKAIVNSIQKFYPTRLADKSWDNTGLLVEGSSLDVSVTEDKSAQLNILLTIDLTQSVADEGVAHNSSLILAYHPFIFRGLKSITTKDPQQRSLLKLISNGISVYCPHTAIDAAKGGVNDFLADGLAALQSLKSREVCDSDPKDHNEGEGMGRLVEFNEPVALTALVKQIKSHLQIDHVQVATADEHKKISTVALCAGSGGSVFKGVDADLYYTGELSHHEALFFKENGKTVILTNHTNCERGYLTVVKENLQRDLSEQGYTNVDIKISETDVDPLKTW</sequence>
<dbReference type="PANTHER" id="PTHR13799:SF13">
    <property type="entry name" value="NIF3-LIKE PROTEIN 1"/>
    <property type="match status" value="1"/>
</dbReference>
<feature type="binding site" evidence="2">
    <location>
        <position position="243"/>
    </location>
    <ligand>
        <name>a divalent metal cation</name>
        <dbReference type="ChEBI" id="CHEBI:60240"/>
        <label>1</label>
    </ligand>
</feature>
<dbReference type="GO" id="GO:0046872">
    <property type="term" value="F:metal ion binding"/>
    <property type="evidence" value="ECO:0007669"/>
    <property type="project" value="UniProtKB-KW"/>
</dbReference>
<evidence type="ECO:0000313" key="4">
    <source>
        <dbReference type="Proteomes" id="UP000094336"/>
    </source>
</evidence>
<feature type="binding site" evidence="2">
    <location>
        <position position="118"/>
    </location>
    <ligand>
        <name>a divalent metal cation</name>
        <dbReference type="ChEBI" id="CHEBI:60240"/>
        <label>1</label>
    </ligand>
</feature>
<reference evidence="4" key="1">
    <citation type="submission" date="2016-05" db="EMBL/GenBank/DDBJ databases">
        <title>Comparative genomics of biotechnologically important yeasts.</title>
        <authorList>
            <consortium name="DOE Joint Genome Institute"/>
            <person name="Riley R."/>
            <person name="Haridas S."/>
            <person name="Wolfe K.H."/>
            <person name="Lopes M.R."/>
            <person name="Hittinger C.T."/>
            <person name="Goker M."/>
            <person name="Salamov A."/>
            <person name="Wisecaver J."/>
            <person name="Long T.M."/>
            <person name="Aerts A.L."/>
            <person name="Barry K."/>
            <person name="Choi C."/>
            <person name="Clum A."/>
            <person name="Coughlan A.Y."/>
            <person name="Deshpande S."/>
            <person name="Douglass A.P."/>
            <person name="Hanson S.J."/>
            <person name="Klenk H.-P."/>
            <person name="Labutti K."/>
            <person name="Lapidus A."/>
            <person name="Lindquist E."/>
            <person name="Lipzen A."/>
            <person name="Meier-Kolthoff J.P."/>
            <person name="Ohm R.A."/>
            <person name="Otillar R.P."/>
            <person name="Pangilinan J."/>
            <person name="Peng Y."/>
            <person name="Rokas A."/>
            <person name="Rosa C.A."/>
            <person name="Scheuner C."/>
            <person name="Sibirny A.A."/>
            <person name="Slot J.C."/>
            <person name="Stielow J.B."/>
            <person name="Sun H."/>
            <person name="Kurtzman C.P."/>
            <person name="Blackwell M."/>
            <person name="Grigoriev I.V."/>
            <person name="Jeffries T.W."/>
        </authorList>
    </citation>
    <scope>NUCLEOTIDE SEQUENCE [LARGE SCALE GENOMIC DNA]</scope>
    <source>
        <strain evidence="4">NRRL Y-12698</strain>
    </source>
</reference>
<dbReference type="STRING" id="984486.A0A1E3QMR0"/>
<dbReference type="NCBIfam" id="TIGR00486">
    <property type="entry name" value="YbgI_SA1388"/>
    <property type="match status" value="1"/>
</dbReference>
<evidence type="ECO:0000256" key="2">
    <source>
        <dbReference type="PIRSR" id="PIRSR602678-1"/>
    </source>
</evidence>
<comment type="similarity">
    <text evidence="1">Belongs to the GTP cyclohydrolase I type 2/NIF3 family.</text>
</comment>
<dbReference type="InterPro" id="IPR002678">
    <property type="entry name" value="DUF34/NIF3"/>
</dbReference>
<dbReference type="GeneID" id="30146999"/>
<dbReference type="EMBL" id="KV454433">
    <property type="protein sequence ID" value="ODQ78963.1"/>
    <property type="molecule type" value="Genomic_DNA"/>
</dbReference>
<dbReference type="Gene3D" id="3.40.1390.30">
    <property type="entry name" value="NIF3 (NGG1p interacting factor 3)-like"/>
    <property type="match status" value="1"/>
</dbReference>
<keyword evidence="2" id="KW-0479">Metal-binding</keyword>
<keyword evidence="4" id="KW-1185">Reference proteome</keyword>
<feature type="binding site" evidence="2">
    <location>
        <position position="247"/>
    </location>
    <ligand>
        <name>a divalent metal cation</name>
        <dbReference type="ChEBI" id="CHEBI:60240"/>
        <label>1</label>
    </ligand>
</feature>
<dbReference type="RefSeq" id="XP_018984291.1">
    <property type="nucleotide sequence ID" value="XM_019129146.1"/>
</dbReference>
<dbReference type="FunFam" id="3.40.1390.30:FF:000001">
    <property type="entry name" value="GTP cyclohydrolase 1 type 2"/>
    <property type="match status" value="1"/>
</dbReference>
<dbReference type="InterPro" id="IPR036069">
    <property type="entry name" value="DUF34/NIF3_sf"/>
</dbReference>
<dbReference type="OrthoDB" id="3345469at2759"/>